<evidence type="ECO:0000313" key="17">
    <source>
        <dbReference type="EMBL" id="HHI88387.1"/>
    </source>
</evidence>
<dbReference type="GO" id="GO:0006526">
    <property type="term" value="P:L-arginine biosynthetic process"/>
    <property type="evidence" value="ECO:0007669"/>
    <property type="project" value="TreeGrafter"/>
</dbReference>
<accession>A0A7V5NW99</accession>
<evidence type="ECO:0000256" key="7">
    <source>
        <dbReference type="ARBA" id="ARBA00022723"/>
    </source>
</evidence>
<dbReference type="Pfam" id="PF01546">
    <property type="entry name" value="Peptidase_M20"/>
    <property type="match status" value="1"/>
</dbReference>
<feature type="binding site" evidence="15">
    <location>
        <position position="353"/>
    </location>
    <ligand>
        <name>Zn(2+)</name>
        <dbReference type="ChEBI" id="CHEBI:29105"/>
        <label>2</label>
    </ligand>
</feature>
<feature type="binding site" evidence="15">
    <location>
        <position position="136"/>
    </location>
    <ligand>
        <name>Zn(2+)</name>
        <dbReference type="ChEBI" id="CHEBI:29105"/>
        <label>2</label>
    </ligand>
</feature>
<dbReference type="InterPro" id="IPR011650">
    <property type="entry name" value="Peptidase_M20_dimer"/>
</dbReference>
<comment type="pathway">
    <text evidence="1 15">Amino-acid biosynthesis; L-lysine biosynthesis via DAP pathway; LL-2,6-diaminopimelate from (S)-tetrahydrodipicolinate (succinylase route): step 3/3.</text>
</comment>
<comment type="similarity">
    <text evidence="2 15">Belongs to the peptidase M20A family. DapE subfamily.</text>
</comment>
<evidence type="ECO:0000256" key="11">
    <source>
        <dbReference type="ARBA" id="ARBA00023154"/>
    </source>
</evidence>
<dbReference type="PANTHER" id="PTHR43808">
    <property type="entry name" value="ACETYLORNITHINE DEACETYLASE"/>
    <property type="match status" value="1"/>
</dbReference>
<evidence type="ECO:0000259" key="16">
    <source>
        <dbReference type="Pfam" id="PF07687"/>
    </source>
</evidence>
<dbReference type="GO" id="GO:0008777">
    <property type="term" value="F:acetylornithine deacetylase activity"/>
    <property type="evidence" value="ECO:0007669"/>
    <property type="project" value="TreeGrafter"/>
</dbReference>
<evidence type="ECO:0000256" key="1">
    <source>
        <dbReference type="ARBA" id="ARBA00005130"/>
    </source>
</evidence>
<feature type="active site" description="Proton acceptor" evidence="15">
    <location>
        <position position="135"/>
    </location>
</feature>
<dbReference type="HAMAP" id="MF_01690">
    <property type="entry name" value="DapE"/>
    <property type="match status" value="1"/>
</dbReference>
<dbReference type="PROSITE" id="PS00759">
    <property type="entry name" value="ARGE_DAPE_CPG2_2"/>
    <property type="match status" value="1"/>
</dbReference>
<evidence type="ECO:0000256" key="14">
    <source>
        <dbReference type="ARBA" id="ARBA00051301"/>
    </source>
</evidence>
<dbReference type="GO" id="GO:0050897">
    <property type="term" value="F:cobalt ion binding"/>
    <property type="evidence" value="ECO:0007669"/>
    <property type="project" value="UniProtKB-UniRule"/>
</dbReference>
<name>A0A7V5NW99_9PROT</name>
<keyword evidence="6 15" id="KW-0028">Amino-acid biosynthesis</keyword>
<protein>
    <recommendedName>
        <fullName evidence="5 15">Succinyl-diaminopimelate desuccinylase</fullName>
        <shortName evidence="15">SDAP desuccinylase</shortName>
        <ecNumber evidence="4 15">3.5.1.18</ecNumber>
    </recommendedName>
    <alternativeName>
        <fullName evidence="13 15">N-succinyl-LL-2,6-diaminoheptanedioate amidohydrolase</fullName>
    </alternativeName>
</protein>
<feature type="binding site" evidence="15">
    <location>
        <position position="101"/>
    </location>
    <ligand>
        <name>Zn(2+)</name>
        <dbReference type="ChEBI" id="CHEBI:29105"/>
        <label>1</label>
    </ligand>
</feature>
<keyword evidence="12 15" id="KW-0170">Cobalt</keyword>
<evidence type="ECO:0000256" key="8">
    <source>
        <dbReference type="ARBA" id="ARBA00022801"/>
    </source>
</evidence>
<dbReference type="InterPro" id="IPR050072">
    <property type="entry name" value="Peptidase_M20A"/>
</dbReference>
<dbReference type="UniPathway" id="UPA00034">
    <property type="reaction ID" value="UER00021"/>
</dbReference>
<keyword evidence="9 15" id="KW-0862">Zinc</keyword>
<feature type="binding site" evidence="15">
    <location>
        <position position="68"/>
    </location>
    <ligand>
        <name>Zn(2+)</name>
        <dbReference type="ChEBI" id="CHEBI:29105"/>
        <label>1</label>
    </ligand>
</feature>
<evidence type="ECO:0000256" key="9">
    <source>
        <dbReference type="ARBA" id="ARBA00022833"/>
    </source>
</evidence>
<evidence type="ECO:0000256" key="6">
    <source>
        <dbReference type="ARBA" id="ARBA00022605"/>
    </source>
</evidence>
<gene>
    <name evidence="15" type="primary">dapE</name>
    <name evidence="17" type="ORF">ENK01_00405</name>
</gene>
<feature type="active site" evidence="15">
    <location>
        <position position="70"/>
    </location>
</feature>
<evidence type="ECO:0000256" key="15">
    <source>
        <dbReference type="HAMAP-Rule" id="MF_01690"/>
    </source>
</evidence>
<dbReference type="EMBL" id="DROP01000027">
    <property type="protein sequence ID" value="HHI88387.1"/>
    <property type="molecule type" value="Genomic_DNA"/>
</dbReference>
<dbReference type="Proteomes" id="UP000885806">
    <property type="component" value="Unassembled WGS sequence"/>
</dbReference>
<dbReference type="SUPFAM" id="SSF55031">
    <property type="entry name" value="Bacterial exopeptidase dimerisation domain"/>
    <property type="match status" value="1"/>
</dbReference>
<dbReference type="InterPro" id="IPR036264">
    <property type="entry name" value="Bact_exopeptidase_dim_dom"/>
</dbReference>
<dbReference type="GO" id="GO:0009089">
    <property type="term" value="P:lysine biosynthetic process via diaminopimelate"/>
    <property type="evidence" value="ECO:0007669"/>
    <property type="project" value="UniProtKB-UniRule"/>
</dbReference>
<dbReference type="NCBIfam" id="NF009557">
    <property type="entry name" value="PRK13009.1"/>
    <property type="match status" value="1"/>
</dbReference>
<dbReference type="NCBIfam" id="TIGR01246">
    <property type="entry name" value="dapE_proteo"/>
    <property type="match status" value="1"/>
</dbReference>
<dbReference type="Gene3D" id="3.40.630.10">
    <property type="entry name" value="Zn peptidases"/>
    <property type="match status" value="2"/>
</dbReference>
<dbReference type="InterPro" id="IPR005941">
    <property type="entry name" value="DapE_proteobac"/>
</dbReference>
<keyword evidence="8 15" id="KW-0378">Hydrolase</keyword>
<organism evidence="17">
    <name type="scientific">Hellea balneolensis</name>
    <dbReference type="NCBI Taxonomy" id="287478"/>
    <lineage>
        <taxon>Bacteria</taxon>
        <taxon>Pseudomonadati</taxon>
        <taxon>Pseudomonadota</taxon>
        <taxon>Alphaproteobacteria</taxon>
        <taxon>Maricaulales</taxon>
        <taxon>Robiginitomaculaceae</taxon>
        <taxon>Hellea</taxon>
    </lineage>
</organism>
<dbReference type="InterPro" id="IPR001261">
    <property type="entry name" value="ArgE/DapE_CS"/>
</dbReference>
<comment type="caution">
    <text evidence="17">The sequence shown here is derived from an EMBL/GenBank/DDBJ whole genome shotgun (WGS) entry which is preliminary data.</text>
</comment>
<dbReference type="GO" id="GO:0008270">
    <property type="term" value="F:zinc ion binding"/>
    <property type="evidence" value="ECO:0007669"/>
    <property type="project" value="UniProtKB-UniRule"/>
</dbReference>
<feature type="domain" description="Peptidase M20 dimerisation" evidence="16">
    <location>
        <begin position="177"/>
        <end position="278"/>
    </location>
</feature>
<comment type="function">
    <text evidence="15">Catalyzes the hydrolysis of N-succinyl-L,L-diaminopimelic acid (SDAP), forming succinate and LL-2,6-diaminopimelate (DAP), an intermediate involved in the bacterial biosynthesis of lysine and meso-diaminopimelic acid, an essential component of bacterial cell walls.</text>
</comment>
<dbReference type="GO" id="GO:0009014">
    <property type="term" value="F:succinyl-diaminopimelate desuccinylase activity"/>
    <property type="evidence" value="ECO:0007669"/>
    <property type="project" value="UniProtKB-UniRule"/>
</dbReference>
<dbReference type="GO" id="GO:0019877">
    <property type="term" value="P:diaminopimelate biosynthetic process"/>
    <property type="evidence" value="ECO:0007669"/>
    <property type="project" value="UniProtKB-UniRule"/>
</dbReference>
<evidence type="ECO:0000256" key="5">
    <source>
        <dbReference type="ARBA" id="ARBA00022391"/>
    </source>
</evidence>
<dbReference type="Pfam" id="PF07687">
    <property type="entry name" value="M20_dimer"/>
    <property type="match status" value="1"/>
</dbReference>
<feature type="binding site" evidence="15">
    <location>
        <position position="101"/>
    </location>
    <ligand>
        <name>Zn(2+)</name>
        <dbReference type="ChEBI" id="CHEBI:29105"/>
        <label>2</label>
    </ligand>
</feature>
<keyword evidence="11 15" id="KW-0457">Lysine biosynthesis</keyword>
<feature type="binding site" evidence="15">
    <location>
        <position position="164"/>
    </location>
    <ligand>
        <name>Zn(2+)</name>
        <dbReference type="ChEBI" id="CHEBI:29105"/>
        <label>1</label>
    </ligand>
</feature>
<keyword evidence="10 15" id="KW-0220">Diaminopimelate biosynthesis</keyword>
<dbReference type="AlphaFoldDB" id="A0A7V5NW99"/>
<dbReference type="PANTHER" id="PTHR43808:SF31">
    <property type="entry name" value="N-ACETYL-L-CITRULLINE DEACETYLASE"/>
    <property type="match status" value="1"/>
</dbReference>
<keyword evidence="7 15" id="KW-0479">Metal-binding</keyword>
<dbReference type="CDD" id="cd03891">
    <property type="entry name" value="M20_DapE_proteobac"/>
    <property type="match status" value="1"/>
</dbReference>
<evidence type="ECO:0000256" key="4">
    <source>
        <dbReference type="ARBA" id="ARBA00011921"/>
    </source>
</evidence>
<comment type="cofactor">
    <cofactor evidence="15">
        <name>Zn(2+)</name>
        <dbReference type="ChEBI" id="CHEBI:29105"/>
    </cofactor>
    <cofactor evidence="15">
        <name>Co(2+)</name>
        <dbReference type="ChEBI" id="CHEBI:48828"/>
    </cofactor>
    <text evidence="15">Binds 2 Zn(2+) or Co(2+) ions per subunit.</text>
</comment>
<dbReference type="InterPro" id="IPR002933">
    <property type="entry name" value="Peptidase_M20"/>
</dbReference>
<sequence length="381" mass="41159">MPGIDPIDLARALIRCPSVTPRDAGALDVVERVLAGLGFRCTRYRFGEVDNLYARLGTSGPNLCYAGHTDVVPVGDVTAWRFPPFAAKIHEGRLYGRGASDMKGGIAAFIAAVSGFLAEHRHFDGSISLLITGDEEGPAINGTVKVLDALQSQSETIDHCLVGEPTNPQTLGEMIKIGRRGSLNGHITVSGQQGHVAYPDLAHNPVPVLLRLLTALSERKLDAGNAHFQPSNLEITSVDVNNPAHNVIAGSASARFNIRFNTEHRGEELIRWIEKEAEIAAQGFDGRIDLDLKIPGRPFLTQPGRLSETLCAAIEAVTGRTPELSTSGGTSDARFISRIAPVVEFGLIGKTIHKIDEYADVSDILTLTEIYKVFMEGYFEL</sequence>
<comment type="subunit">
    <text evidence="3 15">Homodimer.</text>
</comment>
<evidence type="ECO:0000256" key="12">
    <source>
        <dbReference type="ARBA" id="ARBA00023285"/>
    </source>
</evidence>
<evidence type="ECO:0000256" key="10">
    <source>
        <dbReference type="ARBA" id="ARBA00022915"/>
    </source>
</evidence>
<comment type="catalytic activity">
    <reaction evidence="14 15">
        <text>N-succinyl-(2S,6S)-2,6-diaminopimelate + H2O = (2S,6S)-2,6-diaminopimelate + succinate</text>
        <dbReference type="Rhea" id="RHEA:22608"/>
        <dbReference type="ChEBI" id="CHEBI:15377"/>
        <dbReference type="ChEBI" id="CHEBI:30031"/>
        <dbReference type="ChEBI" id="CHEBI:57609"/>
        <dbReference type="ChEBI" id="CHEBI:58087"/>
        <dbReference type="EC" id="3.5.1.18"/>
    </reaction>
</comment>
<dbReference type="EC" id="3.5.1.18" evidence="4 15"/>
<reference evidence="17" key="1">
    <citation type="journal article" date="2020" name="mSystems">
        <title>Genome- and Community-Level Interaction Insights into Carbon Utilization and Element Cycling Functions of Hydrothermarchaeota in Hydrothermal Sediment.</title>
        <authorList>
            <person name="Zhou Z."/>
            <person name="Liu Y."/>
            <person name="Xu W."/>
            <person name="Pan J."/>
            <person name="Luo Z.H."/>
            <person name="Li M."/>
        </authorList>
    </citation>
    <scope>NUCLEOTIDE SEQUENCE [LARGE SCALE GENOMIC DNA]</scope>
    <source>
        <strain evidence="17">HyVt-538</strain>
    </source>
</reference>
<evidence type="ECO:0000256" key="2">
    <source>
        <dbReference type="ARBA" id="ARBA00006746"/>
    </source>
</evidence>
<evidence type="ECO:0000256" key="3">
    <source>
        <dbReference type="ARBA" id="ARBA00011738"/>
    </source>
</evidence>
<evidence type="ECO:0000256" key="13">
    <source>
        <dbReference type="ARBA" id="ARBA00031891"/>
    </source>
</evidence>
<dbReference type="SUPFAM" id="SSF53187">
    <property type="entry name" value="Zn-dependent exopeptidases"/>
    <property type="match status" value="1"/>
</dbReference>
<proteinExistence type="inferred from homology"/>